<reference evidence="8 9" key="1">
    <citation type="submission" date="2017-09" db="EMBL/GenBank/DDBJ databases">
        <title>Genomics of the genus Arcobacter.</title>
        <authorList>
            <person name="Perez-Cataluna A."/>
            <person name="Figueras M.J."/>
            <person name="Salas-Masso N."/>
        </authorList>
    </citation>
    <scope>NUCLEOTIDE SEQUENCE [LARGE SCALE GENOMIC DNA]</scope>
    <source>
        <strain evidence="8 9">F156-34</strain>
    </source>
</reference>
<dbReference type="Gene3D" id="1.10.1740.10">
    <property type="match status" value="1"/>
</dbReference>
<dbReference type="PANTHER" id="PTHR43133">
    <property type="entry name" value="RNA POLYMERASE ECF-TYPE SIGMA FACTO"/>
    <property type="match status" value="1"/>
</dbReference>
<protein>
    <submittedName>
        <fullName evidence="8">RNA polymerase subunit sigma</fullName>
    </submittedName>
</protein>
<dbReference type="Proteomes" id="UP000289718">
    <property type="component" value="Unassembled WGS sequence"/>
</dbReference>
<dbReference type="EMBL" id="NXIE01000001">
    <property type="protein sequence ID" value="RXK14480.1"/>
    <property type="molecule type" value="Genomic_DNA"/>
</dbReference>
<feature type="domain" description="RNA polymerase sigma-70 region 2" evidence="6">
    <location>
        <begin position="3"/>
        <end position="66"/>
    </location>
</feature>
<evidence type="ECO:0000313" key="8">
    <source>
        <dbReference type="EMBL" id="RXK14480.1"/>
    </source>
</evidence>
<dbReference type="InterPro" id="IPR036388">
    <property type="entry name" value="WH-like_DNA-bd_sf"/>
</dbReference>
<dbReference type="InterPro" id="IPR013249">
    <property type="entry name" value="RNA_pol_sigma70_r4_t2"/>
</dbReference>
<proteinExistence type="inferred from homology"/>
<dbReference type="SUPFAM" id="SSF88946">
    <property type="entry name" value="Sigma2 domain of RNA polymerase sigma factors"/>
    <property type="match status" value="1"/>
</dbReference>
<keyword evidence="4" id="KW-0238">DNA-binding</keyword>
<dbReference type="Pfam" id="PF08281">
    <property type="entry name" value="Sigma70_r4_2"/>
    <property type="match status" value="1"/>
</dbReference>
<dbReference type="Pfam" id="PF04542">
    <property type="entry name" value="Sigma70_r2"/>
    <property type="match status" value="1"/>
</dbReference>
<evidence type="ECO:0000313" key="9">
    <source>
        <dbReference type="Proteomes" id="UP000289718"/>
    </source>
</evidence>
<comment type="similarity">
    <text evidence="1">Belongs to the sigma-70 factor family. ECF subfamily.</text>
</comment>
<evidence type="ECO:0000259" key="7">
    <source>
        <dbReference type="Pfam" id="PF08281"/>
    </source>
</evidence>
<keyword evidence="2" id="KW-0805">Transcription regulation</keyword>
<accession>A0A4Q1AZN5</accession>
<dbReference type="AlphaFoldDB" id="A0A4Q1AZN5"/>
<comment type="caution">
    <text evidence="8">The sequence shown here is derived from an EMBL/GenBank/DDBJ whole genome shotgun (WGS) entry which is preliminary data.</text>
</comment>
<dbReference type="GO" id="GO:0016987">
    <property type="term" value="F:sigma factor activity"/>
    <property type="evidence" value="ECO:0007669"/>
    <property type="project" value="UniProtKB-KW"/>
</dbReference>
<name>A0A4Q1AZN5_9BACT</name>
<sequence>MTTYYKEIFLYVKKNISDTNLANDITQEAFARVINAKKNTKIENERAFLYKVTKNLIIEHSRKDTKTKEISYEEEKHLNDTYETEKEYEQHKQKILLKKALQQLPKQRRQIFILYIIDGYSREEIAKMQKISMNSINLHISRASVQLKEIIKELEEK</sequence>
<evidence type="ECO:0000256" key="1">
    <source>
        <dbReference type="ARBA" id="ARBA00010641"/>
    </source>
</evidence>
<keyword evidence="3" id="KW-0731">Sigma factor</keyword>
<dbReference type="InterPro" id="IPR013324">
    <property type="entry name" value="RNA_pol_sigma_r3/r4-like"/>
</dbReference>
<dbReference type="InterPro" id="IPR007627">
    <property type="entry name" value="RNA_pol_sigma70_r2"/>
</dbReference>
<evidence type="ECO:0000256" key="2">
    <source>
        <dbReference type="ARBA" id="ARBA00023015"/>
    </source>
</evidence>
<keyword evidence="5" id="KW-0804">Transcription</keyword>
<dbReference type="NCBIfam" id="TIGR02937">
    <property type="entry name" value="sigma70-ECF"/>
    <property type="match status" value="1"/>
</dbReference>
<feature type="domain" description="RNA polymerase sigma factor 70 region 4 type 2" evidence="7">
    <location>
        <begin position="97"/>
        <end position="145"/>
    </location>
</feature>
<evidence type="ECO:0000256" key="4">
    <source>
        <dbReference type="ARBA" id="ARBA00023125"/>
    </source>
</evidence>
<dbReference type="InterPro" id="IPR013325">
    <property type="entry name" value="RNA_pol_sigma_r2"/>
</dbReference>
<organism evidence="8 9">
    <name type="scientific">Halarcobacter mediterraneus</name>
    <dbReference type="NCBI Taxonomy" id="2023153"/>
    <lineage>
        <taxon>Bacteria</taxon>
        <taxon>Pseudomonadati</taxon>
        <taxon>Campylobacterota</taxon>
        <taxon>Epsilonproteobacteria</taxon>
        <taxon>Campylobacterales</taxon>
        <taxon>Arcobacteraceae</taxon>
        <taxon>Halarcobacter</taxon>
    </lineage>
</organism>
<dbReference type="SUPFAM" id="SSF88659">
    <property type="entry name" value="Sigma3 and sigma4 domains of RNA polymerase sigma factors"/>
    <property type="match status" value="1"/>
</dbReference>
<dbReference type="InterPro" id="IPR014284">
    <property type="entry name" value="RNA_pol_sigma-70_dom"/>
</dbReference>
<dbReference type="GO" id="GO:0006352">
    <property type="term" value="P:DNA-templated transcription initiation"/>
    <property type="evidence" value="ECO:0007669"/>
    <property type="project" value="InterPro"/>
</dbReference>
<dbReference type="PANTHER" id="PTHR43133:SF8">
    <property type="entry name" value="RNA POLYMERASE SIGMA FACTOR HI_1459-RELATED"/>
    <property type="match status" value="1"/>
</dbReference>
<dbReference type="InterPro" id="IPR039425">
    <property type="entry name" value="RNA_pol_sigma-70-like"/>
</dbReference>
<evidence type="ECO:0000256" key="5">
    <source>
        <dbReference type="ARBA" id="ARBA00023163"/>
    </source>
</evidence>
<keyword evidence="9" id="KW-1185">Reference proteome</keyword>
<evidence type="ECO:0000259" key="6">
    <source>
        <dbReference type="Pfam" id="PF04542"/>
    </source>
</evidence>
<dbReference type="RefSeq" id="WP_129060620.1">
    <property type="nucleotide sequence ID" value="NZ_NXIE01000001.1"/>
</dbReference>
<evidence type="ECO:0000256" key="3">
    <source>
        <dbReference type="ARBA" id="ARBA00023082"/>
    </source>
</evidence>
<dbReference type="OrthoDB" id="5365776at2"/>
<dbReference type="Gene3D" id="1.10.10.10">
    <property type="entry name" value="Winged helix-like DNA-binding domain superfamily/Winged helix DNA-binding domain"/>
    <property type="match status" value="1"/>
</dbReference>
<gene>
    <name evidence="8" type="ORF">CP965_03255</name>
</gene>
<dbReference type="GO" id="GO:0003677">
    <property type="term" value="F:DNA binding"/>
    <property type="evidence" value="ECO:0007669"/>
    <property type="project" value="UniProtKB-KW"/>
</dbReference>